<dbReference type="Gene3D" id="3.90.1150.170">
    <property type="match status" value="1"/>
</dbReference>
<evidence type="ECO:0000256" key="3">
    <source>
        <dbReference type="ARBA" id="ARBA00022793"/>
    </source>
</evidence>
<dbReference type="SUPFAM" id="SSF53383">
    <property type="entry name" value="PLP-dependent transferases"/>
    <property type="match status" value="1"/>
</dbReference>
<dbReference type="Pfam" id="PF00282">
    <property type="entry name" value="Pyridoxal_deC"/>
    <property type="match status" value="1"/>
</dbReference>
<sequence>MSDSVLSRADEVSDLLDSLQKLIHPFIEAADTSVTSLENGHRKPLVEHHEPQDLSRILKLDLPERGVGKEGLMNVVEMVLKYSVNTWDRGFMDKLYGATNAVGVASELLLSVLNTNVHVNTVSPTLTQIEKYTTRSLASLIGYTTPNRGGVSQPGGSASNLLSVILARNTLFPSTKTDGNGPHKFRLFVSKHSHYSLSKAAQILGLGSNAVISIPVDLSGRMLAASLQEAITKSRERGETPLYICATAGTTVMGSYDPIIPLSAIAKSENLWLHIDGSWGGAVIFSPSLRATRMLGVELADSVAITPHKMLGVPVTCSFLLGPDLDIFHGASSIEAGYLFHGNVGGGEIYDLADLTPQCGRKGDALKLFLGWTYYGTSGYARQLENAFETAEYFYSLLDADPRFVVVSEQPLPCLQVCFYWAGKRGLSGDKVANGRITERIVNGLVGKGYMVDYAPGEMGKFFRVVVNRDTRRETVEGLVKAIEDVAGRI</sequence>
<dbReference type="AlphaFoldDB" id="A0A4Z1P2H5"/>
<dbReference type="EMBL" id="SNSC02000024">
    <property type="protein sequence ID" value="TID13946.1"/>
    <property type="molecule type" value="Genomic_DNA"/>
</dbReference>
<keyword evidence="3" id="KW-0210">Decarboxylase</keyword>
<organism evidence="8 9">
    <name type="scientific">Venturia nashicola</name>
    <dbReference type="NCBI Taxonomy" id="86259"/>
    <lineage>
        <taxon>Eukaryota</taxon>
        <taxon>Fungi</taxon>
        <taxon>Dikarya</taxon>
        <taxon>Ascomycota</taxon>
        <taxon>Pezizomycotina</taxon>
        <taxon>Dothideomycetes</taxon>
        <taxon>Pleosporomycetidae</taxon>
        <taxon>Venturiales</taxon>
        <taxon>Venturiaceae</taxon>
        <taxon>Venturia</taxon>
    </lineage>
</organism>
<evidence type="ECO:0000256" key="6">
    <source>
        <dbReference type="PIRSR" id="PIRSR602129-50"/>
    </source>
</evidence>
<dbReference type="Gene3D" id="3.40.640.10">
    <property type="entry name" value="Type I PLP-dependent aspartate aminotransferase-like (Major domain)"/>
    <property type="match status" value="1"/>
</dbReference>
<evidence type="ECO:0000256" key="4">
    <source>
        <dbReference type="ARBA" id="ARBA00022898"/>
    </source>
</evidence>
<comment type="cofactor">
    <cofactor evidence="1 6 7">
        <name>pyridoxal 5'-phosphate</name>
        <dbReference type="ChEBI" id="CHEBI:597326"/>
    </cofactor>
</comment>
<dbReference type="InterPro" id="IPR015421">
    <property type="entry name" value="PyrdxlP-dep_Trfase_major"/>
</dbReference>
<dbReference type="GO" id="GO:0019752">
    <property type="term" value="P:carboxylic acid metabolic process"/>
    <property type="evidence" value="ECO:0007669"/>
    <property type="project" value="InterPro"/>
</dbReference>
<evidence type="ECO:0000256" key="5">
    <source>
        <dbReference type="ARBA" id="ARBA00023239"/>
    </source>
</evidence>
<dbReference type="Proteomes" id="UP000298493">
    <property type="component" value="Unassembled WGS sequence"/>
</dbReference>
<proteinExistence type="inferred from homology"/>
<keyword evidence="4 6" id="KW-0663">Pyridoxal phosphate</keyword>
<gene>
    <name evidence="8" type="ORF">E6O75_ATG07178</name>
</gene>
<dbReference type="STRING" id="86259.A0A4Z1P2H5"/>
<evidence type="ECO:0000256" key="7">
    <source>
        <dbReference type="RuleBase" id="RU000382"/>
    </source>
</evidence>
<evidence type="ECO:0000313" key="8">
    <source>
        <dbReference type="EMBL" id="TID13946.1"/>
    </source>
</evidence>
<protein>
    <submittedName>
        <fullName evidence="8">PLP-dependent transferase</fullName>
    </submittedName>
</protein>
<keyword evidence="8" id="KW-0808">Transferase</keyword>
<name>A0A4Z1P2H5_9PEZI</name>
<dbReference type="GO" id="GO:0016740">
    <property type="term" value="F:transferase activity"/>
    <property type="evidence" value="ECO:0007669"/>
    <property type="project" value="UniProtKB-KW"/>
</dbReference>
<keyword evidence="5 7" id="KW-0456">Lyase</keyword>
<dbReference type="GO" id="GO:0016831">
    <property type="term" value="F:carboxy-lyase activity"/>
    <property type="evidence" value="ECO:0007669"/>
    <property type="project" value="UniProtKB-KW"/>
</dbReference>
<evidence type="ECO:0000256" key="1">
    <source>
        <dbReference type="ARBA" id="ARBA00001933"/>
    </source>
</evidence>
<feature type="modified residue" description="N6-(pyridoxal phosphate)lysine" evidence="6">
    <location>
        <position position="309"/>
    </location>
</feature>
<dbReference type="OrthoDB" id="392571at2759"/>
<comment type="caution">
    <text evidence="8">The sequence shown here is derived from an EMBL/GenBank/DDBJ whole genome shotgun (WGS) entry which is preliminary data.</text>
</comment>
<dbReference type="PANTHER" id="PTHR45677:SF8">
    <property type="entry name" value="CYSTEINE SULFINIC ACID DECARBOXYLASE"/>
    <property type="match status" value="1"/>
</dbReference>
<dbReference type="GO" id="GO:0030170">
    <property type="term" value="F:pyridoxal phosphate binding"/>
    <property type="evidence" value="ECO:0007669"/>
    <property type="project" value="InterPro"/>
</dbReference>
<accession>A0A4Z1P2H5</accession>
<comment type="similarity">
    <text evidence="2 7">Belongs to the group II decarboxylase family.</text>
</comment>
<dbReference type="GO" id="GO:0005737">
    <property type="term" value="C:cytoplasm"/>
    <property type="evidence" value="ECO:0007669"/>
    <property type="project" value="TreeGrafter"/>
</dbReference>
<evidence type="ECO:0000313" key="9">
    <source>
        <dbReference type="Proteomes" id="UP000298493"/>
    </source>
</evidence>
<keyword evidence="9" id="KW-1185">Reference proteome</keyword>
<dbReference type="InterPro" id="IPR002129">
    <property type="entry name" value="PyrdxlP-dep_de-COase"/>
</dbReference>
<reference evidence="8 9" key="1">
    <citation type="submission" date="2019-04" db="EMBL/GenBank/DDBJ databases">
        <title>High contiguity whole genome sequence and gene annotation resource for two Venturia nashicola isolates.</title>
        <authorList>
            <person name="Prokchorchik M."/>
            <person name="Won K."/>
            <person name="Lee Y."/>
            <person name="Choi E.D."/>
            <person name="Segonzac C."/>
            <person name="Sohn K.H."/>
        </authorList>
    </citation>
    <scope>NUCLEOTIDE SEQUENCE [LARGE SCALE GENOMIC DNA]</scope>
    <source>
        <strain evidence="8 9">PRI2</strain>
    </source>
</reference>
<evidence type="ECO:0000256" key="2">
    <source>
        <dbReference type="ARBA" id="ARBA00009533"/>
    </source>
</evidence>
<dbReference type="PANTHER" id="PTHR45677">
    <property type="entry name" value="GLUTAMATE DECARBOXYLASE-RELATED"/>
    <property type="match status" value="1"/>
</dbReference>
<dbReference type="InterPro" id="IPR015424">
    <property type="entry name" value="PyrdxlP-dep_Trfase"/>
</dbReference>